<dbReference type="Gene3D" id="1.10.287.1260">
    <property type="match status" value="1"/>
</dbReference>
<protein>
    <submittedName>
        <fullName evidence="2">Mechanosensitive ion channel</fullName>
    </submittedName>
</protein>
<proteinExistence type="predicted"/>
<dbReference type="Pfam" id="PF05552">
    <property type="entry name" value="MS_channel_1st_1"/>
    <property type="match status" value="2"/>
</dbReference>
<dbReference type="InterPro" id="IPR008910">
    <property type="entry name" value="MSC_TM_helix"/>
</dbReference>
<keyword evidence="1" id="KW-0812">Transmembrane</keyword>
<dbReference type="EMBL" id="JACXWD010000020">
    <property type="protein sequence ID" value="MBD3868006.1"/>
    <property type="molecule type" value="Genomic_DNA"/>
</dbReference>
<comment type="caution">
    <text evidence="2">The sequence shown here is derived from an EMBL/GenBank/DDBJ whole genome shotgun (WGS) entry which is preliminary data.</text>
</comment>
<accession>A0A8J6Y892</accession>
<dbReference type="Proteomes" id="UP000648239">
    <property type="component" value="Unassembled WGS sequence"/>
</dbReference>
<evidence type="ECO:0000313" key="3">
    <source>
        <dbReference type="Proteomes" id="UP000648239"/>
    </source>
</evidence>
<feature type="transmembrane region" description="Helical" evidence="1">
    <location>
        <begin position="187"/>
        <end position="209"/>
    </location>
</feature>
<feature type="transmembrane region" description="Helical" evidence="1">
    <location>
        <begin position="160"/>
        <end position="181"/>
    </location>
</feature>
<gene>
    <name evidence="2" type="ORF">IFK94_07770</name>
</gene>
<name>A0A8J6Y892_9BACT</name>
<dbReference type="InterPro" id="IPR045275">
    <property type="entry name" value="MscS_archaea/bacteria_type"/>
</dbReference>
<reference evidence="2 3" key="1">
    <citation type="submission" date="2020-08" db="EMBL/GenBank/DDBJ databases">
        <title>Acidobacteriota in marine sediments use diverse sulfur dissimilation pathways.</title>
        <authorList>
            <person name="Wasmund K."/>
        </authorList>
    </citation>
    <scope>NUCLEOTIDE SEQUENCE [LARGE SCALE GENOMIC DNA]</scope>
    <source>
        <strain evidence="2">MAG AM4</strain>
    </source>
</reference>
<dbReference type="AlphaFoldDB" id="A0A8J6Y892"/>
<feature type="transmembrane region" description="Helical" evidence="1">
    <location>
        <begin position="118"/>
        <end position="139"/>
    </location>
</feature>
<evidence type="ECO:0000313" key="2">
    <source>
        <dbReference type="EMBL" id="MBD3868006.1"/>
    </source>
</evidence>
<dbReference type="PANTHER" id="PTHR30221">
    <property type="entry name" value="SMALL-CONDUCTANCE MECHANOSENSITIVE CHANNEL"/>
    <property type="match status" value="1"/>
</dbReference>
<evidence type="ECO:0000256" key="1">
    <source>
        <dbReference type="SAM" id="Phobius"/>
    </source>
</evidence>
<keyword evidence="1" id="KW-1133">Transmembrane helix</keyword>
<dbReference type="PANTHER" id="PTHR30221:SF1">
    <property type="entry name" value="SMALL-CONDUCTANCE MECHANOSENSITIVE CHANNEL"/>
    <property type="match status" value="1"/>
</dbReference>
<feature type="transmembrane region" description="Helical" evidence="1">
    <location>
        <begin position="89"/>
        <end position="112"/>
    </location>
</feature>
<keyword evidence="1" id="KW-0472">Membrane</keyword>
<feature type="transmembrane region" description="Helical" evidence="1">
    <location>
        <begin position="26"/>
        <end position="47"/>
    </location>
</feature>
<dbReference type="GO" id="GO:0008381">
    <property type="term" value="F:mechanosensitive monoatomic ion channel activity"/>
    <property type="evidence" value="ECO:0007669"/>
    <property type="project" value="InterPro"/>
</dbReference>
<sequence length="274" mass="29282">MKEQTLNIGERIVETFKDMGASIVDAMPMVILGFVLVIIALVAAKIVEKLLRASLSKIRLDTLLGRVGIDKTLQRIGIRQSLTILLPRLTYFLLLLLFAKTAADVLGLHAISGAMGAFFAYLPNIIAALLLVILGSLAGQFAGGMVTQAAEESGIEFASSLGNVVSGVILFVVGIMAIGQLKVETEIIRIFTICVLAGMALAFGLSFGLGSRDMTRNIIAGFYARKVFRVGEQIEIHGQKGILKAITPTQALLDADGTTISVSNSVFMDEVVRQ</sequence>
<organism evidence="2 3">
    <name type="scientific">Candidatus Polarisedimenticola svalbardensis</name>
    <dbReference type="NCBI Taxonomy" id="2886004"/>
    <lineage>
        <taxon>Bacteria</taxon>
        <taxon>Pseudomonadati</taxon>
        <taxon>Acidobacteriota</taxon>
        <taxon>Candidatus Polarisedimenticolia</taxon>
        <taxon>Candidatus Polarisedimenticolales</taxon>
        <taxon>Candidatus Polarisedimenticolaceae</taxon>
        <taxon>Candidatus Polarisedimenticola</taxon>
    </lineage>
</organism>